<sequence>MGAFAELVRLGGLFSAYVLLLLSSHAGGPASTALGAETNGHMRGLLSKDITRDMLESPRFQIKMLSALIPESKLPATISQLRAKASERPQGVGADTVGDELIVDPVALRVGRQLTYLCRVPRVGSDRVAAEAAEAAAAAARAAALATEEQRQGGTGTEEAEDALTVRRGLELLGSLESQCISLTIGFWTYEYCHGQHVRQLFHQEADSSGTMHVLEYFLGDHRHRKPFPDLLPNGAEAAPSMGERRLGEERQVGGQLTKVIRTGRKRFLTQVWGGGTLCDITGQPRQVEVQFHCDPNGPERISLADEVAICRYVLMVNTPRLCADPRFYDTQESAAYDILCQHVVPDEEYEEMLREAKGKEDRRAMLLDRSFDADKERGGRHGFEDEYDDYGFGEDDFDAGLADAAAASGRGRGRAEKQPKQPNQPTEPNQPKHLRQPSEDAPQVVISLSDPRLARAPRESREILRSMLALMYGDNDLRVKFADPNEPSRPSEPFGPSEPSEPSEQAADKGGQTLKQVEKKAAAGVTVSVVDKEETAENLESNDKDEQPRAHDE</sequence>
<evidence type="ECO:0000313" key="1">
    <source>
        <dbReference type="EMBL" id="KAJ1900868.1"/>
    </source>
</evidence>
<keyword evidence="2" id="KW-1185">Reference proteome</keyword>
<comment type="caution">
    <text evidence="1">The sequence shown here is derived from an EMBL/GenBank/DDBJ whole genome shotgun (WGS) entry which is preliminary data.</text>
</comment>
<proteinExistence type="predicted"/>
<dbReference type="Proteomes" id="UP001150581">
    <property type="component" value="Unassembled WGS sequence"/>
</dbReference>
<feature type="non-terminal residue" evidence="1">
    <location>
        <position position="554"/>
    </location>
</feature>
<dbReference type="EMBL" id="JANBPG010000056">
    <property type="protein sequence ID" value="KAJ1900868.1"/>
    <property type="molecule type" value="Genomic_DNA"/>
</dbReference>
<name>A0ACC1ITZ6_9FUNG</name>
<gene>
    <name evidence="1" type="primary">YOS9</name>
    <name evidence="1" type="ORF">LPJ66_001195</name>
</gene>
<accession>A0ACC1ITZ6</accession>
<protein>
    <submittedName>
        <fullName evidence="1">Protein OS-9</fullName>
    </submittedName>
</protein>
<organism evidence="1 2">
    <name type="scientific">Kickxella alabastrina</name>
    <dbReference type="NCBI Taxonomy" id="61397"/>
    <lineage>
        <taxon>Eukaryota</taxon>
        <taxon>Fungi</taxon>
        <taxon>Fungi incertae sedis</taxon>
        <taxon>Zoopagomycota</taxon>
        <taxon>Kickxellomycotina</taxon>
        <taxon>Kickxellomycetes</taxon>
        <taxon>Kickxellales</taxon>
        <taxon>Kickxellaceae</taxon>
        <taxon>Kickxella</taxon>
    </lineage>
</organism>
<reference evidence="1" key="1">
    <citation type="submission" date="2022-07" db="EMBL/GenBank/DDBJ databases">
        <title>Phylogenomic reconstructions and comparative analyses of Kickxellomycotina fungi.</title>
        <authorList>
            <person name="Reynolds N.K."/>
            <person name="Stajich J.E."/>
            <person name="Barry K."/>
            <person name="Grigoriev I.V."/>
            <person name="Crous P."/>
            <person name="Smith M.E."/>
        </authorList>
    </citation>
    <scope>NUCLEOTIDE SEQUENCE</scope>
    <source>
        <strain evidence="1">Benny 63K</strain>
    </source>
</reference>
<evidence type="ECO:0000313" key="2">
    <source>
        <dbReference type="Proteomes" id="UP001150581"/>
    </source>
</evidence>